<sequence length="169" mass="18657">VPESFQPKDTALPLILFLVLFVIVAVLPPLAVFVGVLSPIPLIVLYLQRGSRTGLVLVGLVFVVLLVLMGPRQATIFFSEYAILAVVLAETIRIRFPFDRCIFFSATASAVLSLFLIFILVGGQDRPVSEFFQEQVEKHFRLSMETFGALEGGSVDKKALEEVVENTSR</sequence>
<dbReference type="InterPro" id="IPR018710">
    <property type="entry name" value="DUF2232"/>
</dbReference>
<feature type="transmembrane region" description="Helical" evidence="1">
    <location>
        <begin position="14"/>
        <end position="47"/>
    </location>
</feature>
<evidence type="ECO:0008006" key="3">
    <source>
        <dbReference type="Google" id="ProtNLM"/>
    </source>
</evidence>
<dbReference type="AlphaFoldDB" id="A0A382E2B9"/>
<name>A0A382E2B9_9ZZZZ</name>
<reference evidence="2" key="1">
    <citation type="submission" date="2018-05" db="EMBL/GenBank/DDBJ databases">
        <authorList>
            <person name="Lanie J.A."/>
            <person name="Ng W.-L."/>
            <person name="Kazmierczak K.M."/>
            <person name="Andrzejewski T.M."/>
            <person name="Davidsen T.M."/>
            <person name="Wayne K.J."/>
            <person name="Tettelin H."/>
            <person name="Glass J.I."/>
            <person name="Rusch D."/>
            <person name="Podicherti R."/>
            <person name="Tsui H.-C.T."/>
            <person name="Winkler M.E."/>
        </authorList>
    </citation>
    <scope>NUCLEOTIDE SEQUENCE</scope>
</reference>
<feature type="non-terminal residue" evidence="2">
    <location>
        <position position="169"/>
    </location>
</feature>
<dbReference type="EMBL" id="UINC01042010">
    <property type="protein sequence ID" value="SVB44063.1"/>
    <property type="molecule type" value="Genomic_DNA"/>
</dbReference>
<keyword evidence="1" id="KW-1133">Transmembrane helix</keyword>
<dbReference type="Pfam" id="PF09991">
    <property type="entry name" value="DUF2232"/>
    <property type="match status" value="1"/>
</dbReference>
<keyword evidence="1" id="KW-0472">Membrane</keyword>
<feature type="transmembrane region" description="Helical" evidence="1">
    <location>
        <begin position="101"/>
        <end position="121"/>
    </location>
</feature>
<organism evidence="2">
    <name type="scientific">marine metagenome</name>
    <dbReference type="NCBI Taxonomy" id="408172"/>
    <lineage>
        <taxon>unclassified sequences</taxon>
        <taxon>metagenomes</taxon>
        <taxon>ecological metagenomes</taxon>
    </lineage>
</organism>
<feature type="transmembrane region" description="Helical" evidence="1">
    <location>
        <begin position="54"/>
        <end position="70"/>
    </location>
</feature>
<evidence type="ECO:0000256" key="1">
    <source>
        <dbReference type="SAM" id="Phobius"/>
    </source>
</evidence>
<keyword evidence="1" id="KW-0812">Transmembrane</keyword>
<evidence type="ECO:0000313" key="2">
    <source>
        <dbReference type="EMBL" id="SVB44063.1"/>
    </source>
</evidence>
<protein>
    <recommendedName>
        <fullName evidence="3">DUF2232 domain-containing protein</fullName>
    </recommendedName>
</protein>
<gene>
    <name evidence="2" type="ORF">METZ01_LOCUS196917</name>
</gene>
<proteinExistence type="predicted"/>
<feature type="non-terminal residue" evidence="2">
    <location>
        <position position="1"/>
    </location>
</feature>
<accession>A0A382E2B9</accession>